<comment type="caution">
    <text evidence="8">The sequence shown here is derived from an EMBL/GenBank/DDBJ whole genome shotgun (WGS) entry which is preliminary data.</text>
</comment>
<dbReference type="SUPFAM" id="SSF53649">
    <property type="entry name" value="Alkaline phosphatase-like"/>
    <property type="match status" value="1"/>
</dbReference>
<dbReference type="Gene3D" id="3.40.720.10">
    <property type="entry name" value="Alkaline Phosphatase, subunit A"/>
    <property type="match status" value="1"/>
</dbReference>
<evidence type="ECO:0000259" key="7">
    <source>
        <dbReference type="Pfam" id="PF00884"/>
    </source>
</evidence>
<gene>
    <name evidence="8" type="ORF">E5L68_019370</name>
</gene>
<feature type="transmembrane region" description="Helical" evidence="6">
    <location>
        <begin position="54"/>
        <end position="75"/>
    </location>
</feature>
<feature type="transmembrane region" description="Helical" evidence="6">
    <location>
        <begin position="12"/>
        <end position="34"/>
    </location>
</feature>
<accession>A0ABW9JP72</accession>
<keyword evidence="9" id="KW-1185">Reference proteome</keyword>
<feature type="transmembrane region" description="Helical" evidence="6">
    <location>
        <begin position="142"/>
        <end position="160"/>
    </location>
</feature>
<sequence>MNVNPFKTRYAVLYAFALFFIIASALLRITFIYISFGETLLTLASSAIILFKGLVFDFGVVLYFSILYSIYLLVLPQRFNRSGFNKVFSFAMVFLMILFASFSFFAEFTFWREFESRFNFIAVDYLVYTYEVVNNINESYPLPYLISAVAVISLFVLWLFIINKKFQDSFNSNSRFKYRLIHTVVFGLLVTVYILFIDNSWAERGRNRYQNELSKAGIYSFFSAFKNNELNYSQFYALLNDRDAFRIARKLIQEPGAEFTVLPESIKRNIKASGGEQLLPNVIMVVLESFSADFMGQFGNNTQLTPVLDSLADRSILFTNMYATGTRTVRGMEALSLAVPPTPGNSIVRRKNNKQLSTIGSIFRSKGYKTTFFYGGDGYFDNMNQYFGSNGFDIVDRGRKLTVGDNYTASRRTIQDKDVNFENAWGICDQDLYNTVIKDADGKFSKNQPFYDFVMTTSNHRPFTYPEGKVDIPSGSSREGAVKYTDYAIGEFLKLAKTKPWFNNTVFIFVADHCASSAGKNEIDVAKYHIPAMVYNLPRTVPSKLNQVCSQIDLYPTLFSFLNWSYQSNIYGKNILDSNYVQRAWVATYQKLGYMKNDSLVILSPKKKVESVFYDRSTNEQKEIKVSKTLVDEAISYYQTAYYLYSKGGLKE</sequence>
<keyword evidence="8" id="KW-0808">Transferase</keyword>
<feature type="domain" description="Sulfatase N-terminal" evidence="7">
    <location>
        <begin position="280"/>
        <end position="561"/>
    </location>
</feature>
<evidence type="ECO:0000256" key="3">
    <source>
        <dbReference type="ARBA" id="ARBA00022692"/>
    </source>
</evidence>
<proteinExistence type="predicted"/>
<keyword evidence="2" id="KW-1003">Cell membrane</keyword>
<dbReference type="RefSeq" id="WP_138729211.1">
    <property type="nucleotide sequence ID" value="NZ_SRMP02000050.1"/>
</dbReference>
<dbReference type="InterPro" id="IPR000917">
    <property type="entry name" value="Sulfatase_N"/>
</dbReference>
<feature type="transmembrane region" description="Helical" evidence="6">
    <location>
        <begin position="87"/>
        <end position="106"/>
    </location>
</feature>
<keyword evidence="5 6" id="KW-0472">Membrane</keyword>
<evidence type="ECO:0000313" key="9">
    <source>
        <dbReference type="Proteomes" id="UP001517367"/>
    </source>
</evidence>
<organism evidence="8 9">
    <name type="scientific">Pedobacter helvus</name>
    <dbReference type="NCBI Taxonomy" id="2563444"/>
    <lineage>
        <taxon>Bacteria</taxon>
        <taxon>Pseudomonadati</taxon>
        <taxon>Bacteroidota</taxon>
        <taxon>Sphingobacteriia</taxon>
        <taxon>Sphingobacteriales</taxon>
        <taxon>Sphingobacteriaceae</taxon>
        <taxon>Pedobacter</taxon>
    </lineage>
</organism>
<dbReference type="PIRSF" id="PIRSF005091">
    <property type="entry name" value="Mmb_sulf_HI1246"/>
    <property type="match status" value="1"/>
</dbReference>
<dbReference type="PANTHER" id="PTHR47371:SF3">
    <property type="entry name" value="PHOSPHOGLYCEROL TRANSFERASE I"/>
    <property type="match status" value="1"/>
</dbReference>
<evidence type="ECO:0000313" key="8">
    <source>
        <dbReference type="EMBL" id="MFN0293548.1"/>
    </source>
</evidence>
<protein>
    <submittedName>
        <fullName evidence="8">LTA synthase family protein</fullName>
        <ecNumber evidence="8">2.7.8.-</ecNumber>
    </submittedName>
</protein>
<dbReference type="Gene3D" id="3.30.1120.80">
    <property type="match status" value="1"/>
</dbReference>
<dbReference type="InterPro" id="IPR012160">
    <property type="entry name" value="LtaS-like"/>
</dbReference>
<comment type="subcellular location">
    <subcellularLocation>
        <location evidence="1">Cell membrane</location>
        <topology evidence="1">Multi-pass membrane protein</topology>
    </subcellularLocation>
</comment>
<evidence type="ECO:0000256" key="2">
    <source>
        <dbReference type="ARBA" id="ARBA00022475"/>
    </source>
</evidence>
<dbReference type="Proteomes" id="UP001517367">
    <property type="component" value="Unassembled WGS sequence"/>
</dbReference>
<evidence type="ECO:0000256" key="4">
    <source>
        <dbReference type="ARBA" id="ARBA00022989"/>
    </source>
</evidence>
<evidence type="ECO:0000256" key="1">
    <source>
        <dbReference type="ARBA" id="ARBA00004651"/>
    </source>
</evidence>
<reference evidence="8 9" key="1">
    <citation type="submission" date="2024-12" db="EMBL/GenBank/DDBJ databases">
        <authorList>
            <person name="Hu S."/>
        </authorList>
    </citation>
    <scope>NUCLEOTIDE SEQUENCE [LARGE SCALE GENOMIC DNA]</scope>
    <source>
        <strain evidence="8 9">P-25</strain>
    </source>
</reference>
<dbReference type="GO" id="GO:0016740">
    <property type="term" value="F:transferase activity"/>
    <property type="evidence" value="ECO:0007669"/>
    <property type="project" value="UniProtKB-KW"/>
</dbReference>
<feature type="transmembrane region" description="Helical" evidence="6">
    <location>
        <begin position="180"/>
        <end position="197"/>
    </location>
</feature>
<dbReference type="PANTHER" id="PTHR47371">
    <property type="entry name" value="LIPOTEICHOIC ACID SYNTHASE"/>
    <property type="match status" value="1"/>
</dbReference>
<name>A0ABW9JP72_9SPHI</name>
<dbReference type="CDD" id="cd16015">
    <property type="entry name" value="LTA_synthase"/>
    <property type="match status" value="1"/>
</dbReference>
<dbReference type="InterPro" id="IPR050448">
    <property type="entry name" value="OpgB/LTA_synthase_biosynth"/>
</dbReference>
<keyword evidence="4 6" id="KW-1133">Transmembrane helix</keyword>
<dbReference type="Pfam" id="PF00884">
    <property type="entry name" value="Sulfatase"/>
    <property type="match status" value="1"/>
</dbReference>
<dbReference type="EC" id="2.7.8.-" evidence="8"/>
<evidence type="ECO:0000256" key="6">
    <source>
        <dbReference type="SAM" id="Phobius"/>
    </source>
</evidence>
<dbReference type="EMBL" id="SRMP02000050">
    <property type="protein sequence ID" value="MFN0293548.1"/>
    <property type="molecule type" value="Genomic_DNA"/>
</dbReference>
<keyword evidence="3 6" id="KW-0812">Transmembrane</keyword>
<dbReference type="InterPro" id="IPR017850">
    <property type="entry name" value="Alkaline_phosphatase_core_sf"/>
</dbReference>
<evidence type="ECO:0000256" key="5">
    <source>
        <dbReference type="ARBA" id="ARBA00023136"/>
    </source>
</evidence>